<comment type="caution">
    <text evidence="2">The sequence shown here is derived from an EMBL/GenBank/DDBJ whole genome shotgun (WGS) entry which is preliminary data.</text>
</comment>
<feature type="compositionally biased region" description="Basic residues" evidence="1">
    <location>
        <begin position="491"/>
        <end position="508"/>
    </location>
</feature>
<feature type="compositionally biased region" description="Basic and acidic residues" evidence="1">
    <location>
        <begin position="462"/>
        <end position="472"/>
    </location>
</feature>
<proteinExistence type="predicted"/>
<feature type="region of interest" description="Disordered" evidence="1">
    <location>
        <begin position="331"/>
        <end position="366"/>
    </location>
</feature>
<sequence length="637" mass="70345">MVSSAPRINLCEFKLTKQNKKNKNDPPKPKLKPGNKGNFHGKRYDFLVNYLEGYLEALRNSKTRDWWSTLFEEYWQLFDWRLALNEEPGDDAMVLVGGQEEQEELSEEEMDRKTKVQEQIKSKIKTWYNHHRNALGLASNPYTPWLARLRRPEEACPKRVTEHQFYMQHDDHKARVESEFQSRHWDAPRKNHLTLWCGVARELFEAEPEEVKARIRQEARQEHKEQVALWKDAAEGLPSANEEDQKEARVRFSAVVAPLLHSLREFTGYHITLVAGRVTDDGKVDVISVHAGKTKAKTPDKALNLTQWDKEGYKNIFLNQFVRFLAVANREPSNEPQNDATNNPTPADPTAPPVPVAMNNPAPTDPTAPPVLIVSPTIPPDPSSIHPTVDSSIQPPEIRHQEMLSQGRESTLPLAGSLEARMAALKVLESPLWRELEAMDEAGREGRVAQLEGLSEMTLKRENKLARNREGAKAVSGARLESAAKGSTGKNPRKRARKAKGAKAKRPRQSGNEEEEGSAVSSDSDASEGEGRAEPPQTHGRRRRIEADDGSESAGTHMDVDVDINSAAGGAAAGMAAGAVAGTAAGAGVIEEGGSKEAQGKAQKKIPKGGDALQGGVVPKWAAAARESLKPEELDEA</sequence>
<feature type="compositionally biased region" description="Pro residues" evidence="1">
    <location>
        <begin position="346"/>
        <end position="355"/>
    </location>
</feature>
<feature type="region of interest" description="Disordered" evidence="1">
    <location>
        <begin position="593"/>
        <end position="619"/>
    </location>
</feature>
<organism evidence="2 3">
    <name type="scientific">Mycena metata</name>
    <dbReference type="NCBI Taxonomy" id="1033252"/>
    <lineage>
        <taxon>Eukaryota</taxon>
        <taxon>Fungi</taxon>
        <taxon>Dikarya</taxon>
        <taxon>Basidiomycota</taxon>
        <taxon>Agaricomycotina</taxon>
        <taxon>Agaricomycetes</taxon>
        <taxon>Agaricomycetidae</taxon>
        <taxon>Agaricales</taxon>
        <taxon>Marasmiineae</taxon>
        <taxon>Mycenaceae</taxon>
        <taxon>Mycena</taxon>
    </lineage>
</organism>
<protein>
    <submittedName>
        <fullName evidence="2">Uncharacterized protein</fullName>
    </submittedName>
</protein>
<dbReference type="EMBL" id="JARKIB010000187">
    <property type="protein sequence ID" value="KAJ7726345.1"/>
    <property type="molecule type" value="Genomic_DNA"/>
</dbReference>
<accession>A0AAD7HSQ5</accession>
<evidence type="ECO:0000256" key="1">
    <source>
        <dbReference type="SAM" id="MobiDB-lite"/>
    </source>
</evidence>
<keyword evidence="3" id="KW-1185">Reference proteome</keyword>
<feature type="region of interest" description="Disordered" evidence="1">
    <location>
        <begin position="462"/>
        <end position="561"/>
    </location>
</feature>
<evidence type="ECO:0000313" key="3">
    <source>
        <dbReference type="Proteomes" id="UP001215598"/>
    </source>
</evidence>
<name>A0AAD7HSQ5_9AGAR</name>
<feature type="region of interest" description="Disordered" evidence="1">
    <location>
        <begin position="17"/>
        <end position="37"/>
    </location>
</feature>
<gene>
    <name evidence="2" type="ORF">B0H16DRAFT_1735660</name>
</gene>
<evidence type="ECO:0000313" key="2">
    <source>
        <dbReference type="EMBL" id="KAJ7726345.1"/>
    </source>
</evidence>
<dbReference type="AlphaFoldDB" id="A0AAD7HSQ5"/>
<reference evidence="2" key="1">
    <citation type="submission" date="2023-03" db="EMBL/GenBank/DDBJ databases">
        <title>Massive genome expansion in bonnet fungi (Mycena s.s.) driven by repeated elements and novel gene families across ecological guilds.</title>
        <authorList>
            <consortium name="Lawrence Berkeley National Laboratory"/>
            <person name="Harder C.B."/>
            <person name="Miyauchi S."/>
            <person name="Viragh M."/>
            <person name="Kuo A."/>
            <person name="Thoen E."/>
            <person name="Andreopoulos B."/>
            <person name="Lu D."/>
            <person name="Skrede I."/>
            <person name="Drula E."/>
            <person name="Henrissat B."/>
            <person name="Morin E."/>
            <person name="Kohler A."/>
            <person name="Barry K."/>
            <person name="LaButti K."/>
            <person name="Morin E."/>
            <person name="Salamov A."/>
            <person name="Lipzen A."/>
            <person name="Mereny Z."/>
            <person name="Hegedus B."/>
            <person name="Baldrian P."/>
            <person name="Stursova M."/>
            <person name="Weitz H."/>
            <person name="Taylor A."/>
            <person name="Grigoriev I.V."/>
            <person name="Nagy L.G."/>
            <person name="Martin F."/>
            <person name="Kauserud H."/>
        </authorList>
    </citation>
    <scope>NUCLEOTIDE SEQUENCE</scope>
    <source>
        <strain evidence="2">CBHHK182m</strain>
    </source>
</reference>
<dbReference type="Proteomes" id="UP001215598">
    <property type="component" value="Unassembled WGS sequence"/>
</dbReference>